<name>A0A9D1J7V7_9BACT</name>
<evidence type="ECO:0000259" key="10">
    <source>
        <dbReference type="SMART" id="SM00382"/>
    </source>
</evidence>
<dbReference type="Gene3D" id="1.10.10.10">
    <property type="entry name" value="Winged helix-like DNA-binding domain superfamily/Winged helix DNA-binding domain"/>
    <property type="match status" value="1"/>
</dbReference>
<dbReference type="AlphaFoldDB" id="A0A9D1J7V7"/>
<dbReference type="PANTHER" id="PTHR42848">
    <property type="match status" value="1"/>
</dbReference>
<comment type="caution">
    <text evidence="11">The sequence shown here is derived from an EMBL/GenBank/DDBJ whole genome shotgun (WGS) entry which is preliminary data.</text>
</comment>
<dbReference type="GO" id="GO:0048476">
    <property type="term" value="C:Holliday junction resolvase complex"/>
    <property type="evidence" value="ECO:0007669"/>
    <property type="project" value="UniProtKB-UniRule"/>
</dbReference>
<comment type="similarity">
    <text evidence="9">Belongs to the RuvB family.</text>
</comment>
<feature type="region of interest" description="Small ATPAse domain (RuvB-S)" evidence="9">
    <location>
        <begin position="183"/>
        <end position="253"/>
    </location>
</feature>
<dbReference type="PANTHER" id="PTHR42848:SF1">
    <property type="entry name" value="HOLLIDAY JUNCTION BRANCH MIGRATION COMPLEX SUBUNIT RUVB"/>
    <property type="match status" value="1"/>
</dbReference>
<keyword evidence="7 9" id="KW-0233">DNA recombination</keyword>
<keyword evidence="3 9" id="KW-0227">DNA damage</keyword>
<dbReference type="InterPro" id="IPR004605">
    <property type="entry name" value="DNA_helicase_Holl-junc_RuvB"/>
</dbReference>
<dbReference type="InterPro" id="IPR008823">
    <property type="entry name" value="RuvB_wg_C"/>
</dbReference>
<feature type="binding site" evidence="9">
    <location>
        <position position="316"/>
    </location>
    <ligand>
        <name>DNA</name>
        <dbReference type="ChEBI" id="CHEBI:16991"/>
    </ligand>
</feature>
<dbReference type="Pfam" id="PF05496">
    <property type="entry name" value="RuvB_N"/>
    <property type="match status" value="1"/>
</dbReference>
<dbReference type="EMBL" id="DVHL01000023">
    <property type="protein sequence ID" value="HIR65780.1"/>
    <property type="molecule type" value="Genomic_DNA"/>
</dbReference>
<evidence type="ECO:0000313" key="12">
    <source>
        <dbReference type="Proteomes" id="UP000824200"/>
    </source>
</evidence>
<dbReference type="CDD" id="cd00009">
    <property type="entry name" value="AAA"/>
    <property type="match status" value="1"/>
</dbReference>
<keyword evidence="4 9" id="KW-0378">Hydrolase</keyword>
<dbReference type="InterPro" id="IPR036388">
    <property type="entry name" value="WH-like_DNA-bd_sf"/>
</dbReference>
<feature type="binding site" evidence="9">
    <location>
        <position position="22"/>
    </location>
    <ligand>
        <name>ATP</name>
        <dbReference type="ChEBI" id="CHEBI:30616"/>
    </ligand>
</feature>
<evidence type="ECO:0000256" key="8">
    <source>
        <dbReference type="ARBA" id="ARBA00023204"/>
    </source>
</evidence>
<dbReference type="Gene3D" id="1.10.8.60">
    <property type="match status" value="1"/>
</dbReference>
<comment type="domain">
    <text evidence="9">Has 3 domains, the large (RuvB-L) and small ATPase (RuvB-S) domains and the C-terminal head (RuvB-H) domain. The head domain binds DNA, while the ATPase domains jointly bind ATP, ADP or are empty depending on the state of the subunit in the translocation cycle. During a single DNA translocation step the structure of each domain remains the same, but their relative positions change.</text>
</comment>
<gene>
    <name evidence="9 11" type="primary">ruvB</name>
    <name evidence="11" type="ORF">IAC95_02710</name>
</gene>
<feature type="binding site" evidence="9">
    <location>
        <position position="182"/>
    </location>
    <ligand>
        <name>ATP</name>
        <dbReference type="ChEBI" id="CHEBI:30616"/>
    </ligand>
</feature>
<evidence type="ECO:0000256" key="9">
    <source>
        <dbReference type="HAMAP-Rule" id="MF_00016"/>
    </source>
</evidence>
<dbReference type="SMART" id="SM00382">
    <property type="entry name" value="AAA"/>
    <property type="match status" value="1"/>
</dbReference>
<proteinExistence type="inferred from homology"/>
<dbReference type="InterPro" id="IPR036390">
    <property type="entry name" value="WH_DNA-bd_sf"/>
</dbReference>
<feature type="region of interest" description="Head domain (RuvB-H)" evidence="9">
    <location>
        <begin position="256"/>
        <end position="352"/>
    </location>
</feature>
<comment type="subunit">
    <text evidence="9">Homohexamer. Forms an RuvA(8)-RuvB(12)-Holliday junction (HJ) complex. HJ DNA is sandwiched between 2 RuvA tetramers; dsDNA enters through RuvA and exits via RuvB. An RuvB hexamer assembles on each DNA strand where it exits the tetramer. Each RuvB hexamer is contacted by two RuvA subunits (via domain III) on 2 adjacent RuvB subunits; this complex drives branch migration. In the full resolvosome a probable DNA-RuvA(4)-RuvB(12)-RuvC(2) complex forms which resolves the HJ.</text>
</comment>
<dbReference type="InterPro" id="IPR008824">
    <property type="entry name" value="RuvB-like_N"/>
</dbReference>
<feature type="binding site" evidence="9">
    <location>
        <position position="219"/>
    </location>
    <ligand>
        <name>ATP</name>
        <dbReference type="ChEBI" id="CHEBI:30616"/>
    </ligand>
</feature>
<evidence type="ECO:0000256" key="6">
    <source>
        <dbReference type="ARBA" id="ARBA00023125"/>
    </source>
</evidence>
<keyword evidence="2 9" id="KW-0547">Nucleotide-binding</keyword>
<dbReference type="Proteomes" id="UP000824200">
    <property type="component" value="Unassembled WGS sequence"/>
</dbReference>
<sequence length="352" mass="39118">MEQQFFTSTLTEKERDTENILRPKTLADYVGQEKVKDNLSVYIKAALARGESLDHVLLYGPPGLGKTTLAHIIANEMGVPITVTSGSAIPGKFDLSAILSKLKPNEVLFIDEIHRLNSSLEEILYPAMEDYRLDFVVGKGPSATSVNIKLEKFTLIGATTKAGNLASPLRDRFGVQMRLVLYTPEQLKRIVLKSAMKLETNITDEAAYEIARRSRGTPRVANRLLRRVRDFAEVLGDGNVTKEVCLHAMKVMEVDELGLDAVDKNVLTTIIDKFSGGPVGLETLASATGEDKATIEDVYEPYLIQLGFIARTPRGRVCMPLAYKHLGKKLSKERMEMLSIYLDGEEEENEDK</sequence>
<dbReference type="GO" id="GO:0005737">
    <property type="term" value="C:cytoplasm"/>
    <property type="evidence" value="ECO:0007669"/>
    <property type="project" value="UniProtKB-SubCell"/>
</dbReference>
<comment type="caution">
    <text evidence="9">Lacks conserved residue(s) required for the propagation of feature annotation.</text>
</comment>
<dbReference type="GO" id="GO:0005524">
    <property type="term" value="F:ATP binding"/>
    <property type="evidence" value="ECO:0007669"/>
    <property type="project" value="UniProtKB-UniRule"/>
</dbReference>
<dbReference type="Pfam" id="PF17864">
    <property type="entry name" value="AAA_lid_4"/>
    <property type="match status" value="1"/>
</dbReference>
<feature type="binding site" evidence="9">
    <location>
        <position position="67"/>
    </location>
    <ligand>
        <name>ATP</name>
        <dbReference type="ChEBI" id="CHEBI:30616"/>
    </ligand>
</feature>
<dbReference type="InterPro" id="IPR041445">
    <property type="entry name" value="AAA_lid_4"/>
</dbReference>
<accession>A0A9D1J7V7</accession>
<comment type="catalytic activity">
    <reaction evidence="9">
        <text>ATP + H2O = ADP + phosphate + H(+)</text>
        <dbReference type="Rhea" id="RHEA:13065"/>
        <dbReference type="ChEBI" id="CHEBI:15377"/>
        <dbReference type="ChEBI" id="CHEBI:15378"/>
        <dbReference type="ChEBI" id="CHEBI:30616"/>
        <dbReference type="ChEBI" id="CHEBI:43474"/>
        <dbReference type="ChEBI" id="CHEBI:456216"/>
    </reaction>
</comment>
<dbReference type="GO" id="GO:0006310">
    <property type="term" value="P:DNA recombination"/>
    <property type="evidence" value="ECO:0007669"/>
    <property type="project" value="UniProtKB-UniRule"/>
</dbReference>
<dbReference type="GO" id="GO:0009378">
    <property type="term" value="F:four-way junction helicase activity"/>
    <property type="evidence" value="ECO:0007669"/>
    <property type="project" value="InterPro"/>
</dbReference>
<comment type="subcellular location">
    <subcellularLocation>
        <location evidence="9">Cytoplasm</location>
    </subcellularLocation>
</comment>
<feature type="binding site" evidence="9">
    <location>
        <position position="68"/>
    </location>
    <ligand>
        <name>ATP</name>
        <dbReference type="ChEBI" id="CHEBI:30616"/>
    </ligand>
</feature>
<organism evidence="11 12">
    <name type="scientific">Candidatus Fimimonas gallinarum</name>
    <dbReference type="NCBI Taxonomy" id="2840821"/>
    <lineage>
        <taxon>Bacteria</taxon>
        <taxon>Pseudomonadati</taxon>
        <taxon>Myxococcota</taxon>
        <taxon>Myxococcia</taxon>
        <taxon>Myxococcales</taxon>
        <taxon>Cystobacterineae</taxon>
        <taxon>Myxococcaceae</taxon>
        <taxon>Myxococcaceae incertae sedis</taxon>
        <taxon>Candidatus Fimimonas</taxon>
    </lineage>
</organism>
<dbReference type="Pfam" id="PF05491">
    <property type="entry name" value="WHD_RuvB"/>
    <property type="match status" value="1"/>
</dbReference>
<keyword evidence="8 9" id="KW-0234">DNA repair</keyword>
<feature type="binding site" evidence="9">
    <location>
        <begin position="129"/>
        <end position="131"/>
    </location>
    <ligand>
        <name>ATP</name>
        <dbReference type="ChEBI" id="CHEBI:30616"/>
    </ligand>
</feature>
<reference evidence="11" key="1">
    <citation type="submission" date="2020-10" db="EMBL/GenBank/DDBJ databases">
        <authorList>
            <person name="Gilroy R."/>
        </authorList>
    </citation>
    <scope>NUCLEOTIDE SEQUENCE</scope>
    <source>
        <strain evidence="11">CHK121-14286</strain>
    </source>
</reference>
<dbReference type="SUPFAM" id="SSF52540">
    <property type="entry name" value="P-loop containing nucleoside triphosphate hydrolases"/>
    <property type="match status" value="1"/>
</dbReference>
<evidence type="ECO:0000256" key="7">
    <source>
        <dbReference type="ARBA" id="ARBA00023172"/>
    </source>
</evidence>
<dbReference type="HAMAP" id="MF_00016">
    <property type="entry name" value="DNA_HJ_migration_RuvB"/>
    <property type="match status" value="1"/>
</dbReference>
<dbReference type="Gene3D" id="3.40.50.300">
    <property type="entry name" value="P-loop containing nucleotide triphosphate hydrolases"/>
    <property type="match status" value="1"/>
</dbReference>
<evidence type="ECO:0000313" key="11">
    <source>
        <dbReference type="EMBL" id="HIR65780.1"/>
    </source>
</evidence>
<dbReference type="GO" id="GO:0006281">
    <property type="term" value="P:DNA repair"/>
    <property type="evidence" value="ECO:0007669"/>
    <property type="project" value="UniProtKB-UniRule"/>
</dbReference>
<dbReference type="NCBIfam" id="NF000868">
    <property type="entry name" value="PRK00080.1"/>
    <property type="match status" value="1"/>
</dbReference>
<dbReference type="InterPro" id="IPR027417">
    <property type="entry name" value="P-loop_NTPase"/>
</dbReference>
<comment type="function">
    <text evidence="9">The RuvA-RuvB-RuvC complex processes Holliday junction (HJ) DNA during genetic recombination and DNA repair, while the RuvA-RuvB complex plays an important role in the rescue of blocked DNA replication forks via replication fork reversal (RFR). RuvA specifically binds to HJ cruciform DNA, conferring on it an open structure. The RuvB hexamer acts as an ATP-dependent pump, pulling dsDNA into and through the RuvAB complex. RuvB forms 2 homohexamers on either side of HJ DNA bound by 1 or 2 RuvA tetramers; 4 subunits per hexamer contact DNA at a time. Coordinated motions by a converter formed by DNA-disengaged RuvB subunits stimulates ATP hydrolysis and nucleotide exchange. Immobilization of the converter enables RuvB to convert the ATP-contained energy into a lever motion, pulling 2 nucleotides of DNA out of the RuvA tetramer per ATP hydrolyzed, thus driving DNA branch migration. The RuvB motors rotate together with the DNA substrate, which together with the progressing nucleotide cycle form the mechanistic basis for DNA recombination by continuous HJ branch migration. Branch migration allows RuvC to scan DNA until it finds its consensus sequence, where it cleaves and resolves cruciform DNA.</text>
</comment>
<protein>
    <recommendedName>
        <fullName evidence="9">Holliday junction branch migration complex subunit RuvB</fullName>
        <ecNumber evidence="9">3.6.4.-</ecNumber>
    </recommendedName>
</protein>
<keyword evidence="6 9" id="KW-0238">DNA-binding</keyword>
<dbReference type="GO" id="GO:0016787">
    <property type="term" value="F:hydrolase activity"/>
    <property type="evidence" value="ECO:0007669"/>
    <property type="project" value="UniProtKB-KW"/>
</dbReference>
<dbReference type="SUPFAM" id="SSF46785">
    <property type="entry name" value="Winged helix' DNA-binding domain"/>
    <property type="match status" value="1"/>
</dbReference>
<evidence type="ECO:0000256" key="4">
    <source>
        <dbReference type="ARBA" id="ARBA00022801"/>
    </source>
</evidence>
<feature type="binding site" evidence="9">
    <location>
        <position position="63"/>
    </location>
    <ligand>
        <name>ATP</name>
        <dbReference type="ChEBI" id="CHEBI:30616"/>
    </ligand>
</feature>
<keyword evidence="5 9" id="KW-0067">ATP-binding</keyword>
<feature type="binding site" evidence="9">
    <location>
        <position position="66"/>
    </location>
    <ligand>
        <name>ATP</name>
        <dbReference type="ChEBI" id="CHEBI:30616"/>
    </ligand>
</feature>
<feature type="region of interest" description="Large ATPase domain (RuvB-L)" evidence="9">
    <location>
        <begin position="2"/>
        <end position="182"/>
    </location>
</feature>
<dbReference type="InterPro" id="IPR003593">
    <property type="entry name" value="AAA+_ATPase"/>
</dbReference>
<feature type="binding site" evidence="9">
    <location>
        <position position="67"/>
    </location>
    <ligand>
        <name>Mg(2+)</name>
        <dbReference type="ChEBI" id="CHEBI:18420"/>
    </ligand>
</feature>
<feature type="binding site" evidence="9">
    <location>
        <position position="311"/>
    </location>
    <ligand>
        <name>DNA</name>
        <dbReference type="ChEBI" id="CHEBI:16991"/>
    </ligand>
</feature>
<feature type="binding site" evidence="9">
    <location>
        <position position="21"/>
    </location>
    <ligand>
        <name>ATP</name>
        <dbReference type="ChEBI" id="CHEBI:30616"/>
    </ligand>
</feature>
<keyword evidence="1 9" id="KW-0963">Cytoplasm</keyword>
<dbReference type="NCBIfam" id="TIGR00635">
    <property type="entry name" value="ruvB"/>
    <property type="match status" value="1"/>
</dbReference>
<evidence type="ECO:0000256" key="3">
    <source>
        <dbReference type="ARBA" id="ARBA00022763"/>
    </source>
</evidence>
<reference evidence="11" key="2">
    <citation type="journal article" date="2021" name="PeerJ">
        <title>Extensive microbial diversity within the chicken gut microbiome revealed by metagenomics and culture.</title>
        <authorList>
            <person name="Gilroy R."/>
            <person name="Ravi A."/>
            <person name="Getino M."/>
            <person name="Pursley I."/>
            <person name="Horton D.L."/>
            <person name="Alikhan N.F."/>
            <person name="Baker D."/>
            <person name="Gharbi K."/>
            <person name="Hall N."/>
            <person name="Watson M."/>
            <person name="Adriaenssens E.M."/>
            <person name="Foster-Nyarko E."/>
            <person name="Jarju S."/>
            <person name="Secka A."/>
            <person name="Antonio M."/>
            <person name="Oren A."/>
            <person name="Chaudhuri R.R."/>
            <person name="La Ragione R."/>
            <person name="Hildebrand F."/>
            <person name="Pallen M.J."/>
        </authorList>
    </citation>
    <scope>NUCLEOTIDE SEQUENCE</scope>
    <source>
        <strain evidence="11">CHK121-14286</strain>
    </source>
</reference>
<dbReference type="GO" id="GO:0000400">
    <property type="term" value="F:four-way junction DNA binding"/>
    <property type="evidence" value="ECO:0007669"/>
    <property type="project" value="UniProtKB-UniRule"/>
</dbReference>
<evidence type="ECO:0000256" key="1">
    <source>
        <dbReference type="ARBA" id="ARBA00022490"/>
    </source>
</evidence>
<keyword evidence="11" id="KW-0347">Helicase</keyword>
<evidence type="ECO:0000256" key="2">
    <source>
        <dbReference type="ARBA" id="ARBA00022741"/>
    </source>
</evidence>
<dbReference type="EC" id="3.6.4.-" evidence="9"/>
<feature type="domain" description="AAA+ ATPase" evidence="10">
    <location>
        <begin position="52"/>
        <end position="183"/>
    </location>
</feature>
<feature type="binding site" evidence="9">
    <location>
        <position position="172"/>
    </location>
    <ligand>
        <name>ATP</name>
        <dbReference type="ChEBI" id="CHEBI:30616"/>
    </ligand>
</feature>
<evidence type="ECO:0000256" key="5">
    <source>
        <dbReference type="ARBA" id="ARBA00022840"/>
    </source>
</evidence>